<keyword evidence="10" id="KW-1185">Reference proteome</keyword>
<comment type="subcellular location">
    <subcellularLocation>
        <location evidence="2 6">Nucleus</location>
    </subcellularLocation>
</comment>
<dbReference type="EMBL" id="JAAOZQ010000016">
    <property type="protein sequence ID" value="KAF7527468.1"/>
    <property type="molecule type" value="Genomic_DNA"/>
</dbReference>
<dbReference type="Proteomes" id="UP000701341">
    <property type="component" value="Unassembled WGS sequence"/>
</dbReference>
<evidence type="ECO:0000313" key="10">
    <source>
        <dbReference type="Proteomes" id="UP000701341"/>
    </source>
</evidence>
<proteinExistence type="inferred from homology"/>
<keyword evidence="6" id="KW-0698">rRNA processing</keyword>
<dbReference type="AlphaFoldDB" id="A0A9P5GUJ8"/>
<evidence type="ECO:0000256" key="2">
    <source>
        <dbReference type="ARBA" id="ARBA00004123"/>
    </source>
</evidence>
<comment type="function">
    <text evidence="1 6">Component of the RIX1 complex required for processing of ITS2 sequences from 35S pre-rRNA.</text>
</comment>
<dbReference type="InterPro" id="IPR024679">
    <property type="entry name" value="Ipi1_N"/>
</dbReference>
<feature type="region of interest" description="Disordered" evidence="7">
    <location>
        <begin position="93"/>
        <end position="132"/>
    </location>
</feature>
<comment type="similarity">
    <text evidence="3 6">Belongs to the IPI1/TEX10 family.</text>
</comment>
<gene>
    <name evidence="9" type="ORF">PCG10_002871</name>
</gene>
<feature type="domain" description="Pre-rRNA-processing protein Ipi1 N-terminal" evidence="8">
    <location>
        <begin position="232"/>
        <end position="330"/>
    </location>
</feature>
<comment type="caution">
    <text evidence="9">The sequence shown here is derived from an EMBL/GenBank/DDBJ whole genome shotgun (WGS) entry which is preliminary data.</text>
</comment>
<dbReference type="PANTHER" id="PTHR16056">
    <property type="entry name" value="REGULATOR OF MICROTUBULE DYNAMICS PROTEIN"/>
    <property type="match status" value="1"/>
</dbReference>
<evidence type="ECO:0000256" key="1">
    <source>
        <dbReference type="ARBA" id="ARBA00002355"/>
    </source>
</evidence>
<dbReference type="PANTHER" id="PTHR16056:SF2">
    <property type="entry name" value="TESTIS-EXPRESSED PROTEIN 10"/>
    <property type="match status" value="1"/>
</dbReference>
<dbReference type="InterPro" id="IPR011989">
    <property type="entry name" value="ARM-like"/>
</dbReference>
<sequence>MSNTDAEVSEQFTTKTNTTDRVTGRVHESASHAREKIAEQLQPGDMKATSRRSSDTPDNIWQFGQGGAREERDYGLERDKSLLQSAQETVAKALGGGNRAMGSSSKRKKDKQKDFQKPKLKVGKTKAKPDNYTDTSFKSKSIVLTQQSLHLSAPTSNATFTHNLSLLSAKSDSQRRDSLAYLTTTISSRPVNSPLPQPVSVILPSLLPLILDGTTSVRTQLLKLLRTLPAGDIEDHVAQLLPYVRAGMTHLAADIRSSAVEILSWMIEAAGESTVSCAGGWIKTLNCFLSVLGWHTEESSRWSSSRASFGKPGSQGKPMVKTLGALAMFLDAGIGKPSIGGVDSEMSGDDDESADWPFPLCQTAQHMISDSSTPFAYLNLFGKPRDEEGEMYETREDRYRVFSTRFQPAIERGIKSAREEGGELGRASSGVSKVLKEAIAYGPGP</sequence>
<keyword evidence="5 6" id="KW-0539">Nucleus</keyword>
<evidence type="ECO:0000256" key="6">
    <source>
        <dbReference type="RuleBase" id="RU368021"/>
    </source>
</evidence>
<evidence type="ECO:0000256" key="4">
    <source>
        <dbReference type="ARBA" id="ARBA00011141"/>
    </source>
</evidence>
<evidence type="ECO:0000256" key="3">
    <source>
        <dbReference type="ARBA" id="ARBA00006427"/>
    </source>
</evidence>
<evidence type="ECO:0000259" key="8">
    <source>
        <dbReference type="Pfam" id="PF12333"/>
    </source>
</evidence>
<dbReference type="GO" id="GO:0005634">
    <property type="term" value="C:nucleus"/>
    <property type="evidence" value="ECO:0007669"/>
    <property type="project" value="UniProtKB-SubCell"/>
</dbReference>
<dbReference type="Gene3D" id="1.25.10.10">
    <property type="entry name" value="Leucine-rich Repeat Variant"/>
    <property type="match status" value="1"/>
</dbReference>
<dbReference type="GO" id="GO:0006364">
    <property type="term" value="P:rRNA processing"/>
    <property type="evidence" value="ECO:0007669"/>
    <property type="project" value="UniProtKB-UniRule"/>
</dbReference>
<reference evidence="9" key="1">
    <citation type="submission" date="2020-02" db="EMBL/GenBank/DDBJ databases">
        <authorList>
            <person name="Lichtner F.J."/>
        </authorList>
    </citation>
    <scope>NUCLEOTIDE SEQUENCE</scope>
    <source>
        <strain evidence="9">G10</strain>
    </source>
</reference>
<keyword evidence="6" id="KW-0690">Ribosome biogenesis</keyword>
<dbReference type="Pfam" id="PF12333">
    <property type="entry name" value="Ipi1_N"/>
    <property type="match status" value="1"/>
</dbReference>
<organism evidence="9 10">
    <name type="scientific">Penicillium crustosum</name>
    <name type="common">Blue mold fungus</name>
    <dbReference type="NCBI Taxonomy" id="36656"/>
    <lineage>
        <taxon>Eukaryota</taxon>
        <taxon>Fungi</taxon>
        <taxon>Dikarya</taxon>
        <taxon>Ascomycota</taxon>
        <taxon>Pezizomycotina</taxon>
        <taxon>Eurotiomycetes</taxon>
        <taxon>Eurotiomycetidae</taxon>
        <taxon>Eurotiales</taxon>
        <taxon>Aspergillaceae</taxon>
        <taxon>Penicillium</taxon>
    </lineage>
</organism>
<dbReference type="GO" id="GO:0120330">
    <property type="term" value="C:rixosome complex"/>
    <property type="evidence" value="ECO:0007669"/>
    <property type="project" value="UniProtKB-UniRule"/>
</dbReference>
<evidence type="ECO:0000256" key="7">
    <source>
        <dbReference type="SAM" id="MobiDB-lite"/>
    </source>
</evidence>
<accession>A0A9P5GUJ8</accession>
<dbReference type="SUPFAM" id="SSF48371">
    <property type="entry name" value="ARM repeat"/>
    <property type="match status" value="1"/>
</dbReference>
<evidence type="ECO:0000313" key="9">
    <source>
        <dbReference type="EMBL" id="KAF7527468.1"/>
    </source>
</evidence>
<feature type="compositionally biased region" description="Basic and acidic residues" evidence="7">
    <location>
        <begin position="22"/>
        <end position="38"/>
    </location>
</feature>
<protein>
    <recommendedName>
        <fullName evidence="6">Pre-rRNA-processing protein</fullName>
    </recommendedName>
</protein>
<evidence type="ECO:0000256" key="5">
    <source>
        <dbReference type="ARBA" id="ARBA00023242"/>
    </source>
</evidence>
<dbReference type="InterPro" id="IPR016024">
    <property type="entry name" value="ARM-type_fold"/>
</dbReference>
<feature type="region of interest" description="Disordered" evidence="7">
    <location>
        <begin position="1"/>
        <end position="70"/>
    </location>
</feature>
<comment type="subunit">
    <text evidence="4">Component of the RIX1 complex, composed of IPI1, RIX1/IPI2 and IPI3 in a 1:2:2 stoichiometry. The complex interacts (via RIX1) with MDN1 (via its hexameric AAA ATPase ring) and the pre-60S ribosome particles.</text>
</comment>
<feature type="compositionally biased region" description="Polar residues" evidence="7">
    <location>
        <begin position="1"/>
        <end position="21"/>
    </location>
</feature>
<name>A0A9P5GUJ8_PENCR</name>